<dbReference type="Pfam" id="PF00078">
    <property type="entry name" value="RVT_1"/>
    <property type="match status" value="1"/>
</dbReference>
<dbReference type="PROSITE" id="PS50878">
    <property type="entry name" value="RT_POL"/>
    <property type="match status" value="1"/>
</dbReference>
<proteinExistence type="predicted"/>
<dbReference type="EMBL" id="JAAWWB010000005">
    <property type="protein sequence ID" value="KAG6782034.1"/>
    <property type="molecule type" value="Genomic_DNA"/>
</dbReference>
<reference evidence="2" key="1">
    <citation type="journal article" date="2020" name="bioRxiv">
        <title>Hybrid origin of Populus tomentosa Carr. identified through genome sequencing and phylogenomic analysis.</title>
        <authorList>
            <person name="An X."/>
            <person name="Gao K."/>
            <person name="Chen Z."/>
            <person name="Li J."/>
            <person name="Yang X."/>
            <person name="Yang X."/>
            <person name="Zhou J."/>
            <person name="Guo T."/>
            <person name="Zhao T."/>
            <person name="Huang S."/>
            <person name="Miao D."/>
            <person name="Khan W.U."/>
            <person name="Rao P."/>
            <person name="Ye M."/>
            <person name="Lei B."/>
            <person name="Liao W."/>
            <person name="Wang J."/>
            <person name="Ji L."/>
            <person name="Li Y."/>
            <person name="Guo B."/>
            <person name="Mustafa N.S."/>
            <person name="Li S."/>
            <person name="Yun Q."/>
            <person name="Keller S.R."/>
            <person name="Mao J."/>
            <person name="Zhang R."/>
            <person name="Strauss S.H."/>
        </authorList>
    </citation>
    <scope>NUCLEOTIDE SEQUENCE</scope>
    <source>
        <strain evidence="2">GM15</strain>
        <tissue evidence="2">Leaf</tissue>
    </source>
</reference>
<keyword evidence="3" id="KW-1185">Reference proteome</keyword>
<evidence type="ECO:0000259" key="1">
    <source>
        <dbReference type="PROSITE" id="PS50878"/>
    </source>
</evidence>
<feature type="domain" description="Reverse transcriptase" evidence="1">
    <location>
        <begin position="1"/>
        <end position="195"/>
    </location>
</feature>
<dbReference type="InterPro" id="IPR000477">
    <property type="entry name" value="RT_dom"/>
</dbReference>
<dbReference type="AlphaFoldDB" id="A0A8X8D8A3"/>
<evidence type="ECO:0000313" key="3">
    <source>
        <dbReference type="Proteomes" id="UP000886885"/>
    </source>
</evidence>
<dbReference type="PANTHER" id="PTHR33116:SF75">
    <property type="entry name" value="RIBONUCLEASE H PROTEIN"/>
    <property type="match status" value="1"/>
</dbReference>
<protein>
    <recommendedName>
        <fullName evidence="1">Reverse transcriptase domain-containing protein</fullName>
    </recommendedName>
</protein>
<dbReference type="OrthoDB" id="851622at2759"/>
<dbReference type="Proteomes" id="UP000886885">
    <property type="component" value="Chromosome 3A"/>
</dbReference>
<accession>A0A8X8D8A3</accession>
<name>A0A8X8D8A3_POPTO</name>
<gene>
    <name evidence="2" type="ORF">POTOM_011421</name>
</gene>
<evidence type="ECO:0000313" key="2">
    <source>
        <dbReference type="EMBL" id="KAG6782034.1"/>
    </source>
</evidence>
<dbReference type="PANTHER" id="PTHR33116">
    <property type="entry name" value="REVERSE TRANSCRIPTASE ZINC-BINDING DOMAIN-CONTAINING PROTEIN-RELATED-RELATED"/>
    <property type="match status" value="1"/>
</dbReference>
<sequence length="208" mass="22870">MLDSMKSRSCQGFLLKLDFRKAFDTVSWSYLNDVMGYMNFGARWRKWIMACVSSARLSVLINGSPSSEFTASCGLRQGDPLSPFLFCLAAEGVSVLISRSLKIGALYGVESAGTTYIHHLQFADDTLLFLPNDLQCLLNTKRMLRWFSLCSGLTVNFHKSSLVGVGVDEIYAEGISGVLKCRCDTLPIKYLGLPLGAVIIPGGENNFD</sequence>
<organism evidence="2 3">
    <name type="scientific">Populus tomentosa</name>
    <name type="common">Chinese white poplar</name>
    <dbReference type="NCBI Taxonomy" id="118781"/>
    <lineage>
        <taxon>Eukaryota</taxon>
        <taxon>Viridiplantae</taxon>
        <taxon>Streptophyta</taxon>
        <taxon>Embryophyta</taxon>
        <taxon>Tracheophyta</taxon>
        <taxon>Spermatophyta</taxon>
        <taxon>Magnoliopsida</taxon>
        <taxon>eudicotyledons</taxon>
        <taxon>Gunneridae</taxon>
        <taxon>Pentapetalae</taxon>
        <taxon>rosids</taxon>
        <taxon>fabids</taxon>
        <taxon>Malpighiales</taxon>
        <taxon>Salicaceae</taxon>
        <taxon>Saliceae</taxon>
        <taxon>Populus</taxon>
    </lineage>
</organism>
<comment type="caution">
    <text evidence="2">The sequence shown here is derived from an EMBL/GenBank/DDBJ whole genome shotgun (WGS) entry which is preliminary data.</text>
</comment>